<dbReference type="Gene3D" id="1.10.510.10">
    <property type="entry name" value="Transferase(Phosphotransferase) domain 1"/>
    <property type="match status" value="1"/>
</dbReference>
<evidence type="ECO:0000256" key="15">
    <source>
        <dbReference type="HAMAP-Rule" id="MF_00521"/>
    </source>
</evidence>
<dbReference type="SUPFAM" id="SSF56112">
    <property type="entry name" value="Protein kinase-like (PK-like)"/>
    <property type="match status" value="1"/>
</dbReference>
<dbReference type="GO" id="GO:0005886">
    <property type="term" value="C:plasma membrane"/>
    <property type="evidence" value="ECO:0007669"/>
    <property type="project" value="UniProtKB-SubCell"/>
</dbReference>
<dbReference type="InterPro" id="IPR022826">
    <property type="entry name" value="KDO_kinase"/>
</dbReference>
<dbReference type="UniPathway" id="UPA00958"/>
<dbReference type="Pfam" id="PF06293">
    <property type="entry name" value="Kdo"/>
    <property type="match status" value="1"/>
</dbReference>
<evidence type="ECO:0000256" key="10">
    <source>
        <dbReference type="ARBA" id="ARBA00022840"/>
    </source>
</evidence>
<keyword evidence="8 15" id="KW-0547">Nucleotide-binding</keyword>
<gene>
    <name evidence="15" type="primary">kdkA</name>
    <name evidence="16" type="ORF">MUS1_15560</name>
</gene>
<evidence type="ECO:0000256" key="14">
    <source>
        <dbReference type="ARBA" id="ARBA00034417"/>
    </source>
</evidence>
<evidence type="ECO:0000256" key="12">
    <source>
        <dbReference type="ARBA" id="ARBA00023136"/>
    </source>
</evidence>
<evidence type="ECO:0000256" key="3">
    <source>
        <dbReference type="ARBA" id="ARBA00010327"/>
    </source>
</evidence>
<dbReference type="PATRIC" id="fig|1122207.3.peg.2262"/>
<evidence type="ECO:0000313" key="17">
    <source>
        <dbReference type="Proteomes" id="UP000054058"/>
    </source>
</evidence>
<comment type="subcellular location">
    <subcellularLocation>
        <location evidence="1 15">Cell inner membrane</location>
        <topology evidence="1 15">Peripheral membrane protein</topology>
        <orientation evidence="1 15">Cytoplasmic side</orientation>
    </subcellularLocation>
</comment>
<evidence type="ECO:0000256" key="6">
    <source>
        <dbReference type="ARBA" id="ARBA00022519"/>
    </source>
</evidence>
<comment type="catalytic activity">
    <reaction evidence="14 15">
        <text>an alpha-Kdo-(2-&gt;6)-lipid IVA + ATP = a 4-O-phospho-alpha-Kdo-(2-&gt;6)-lipid IVA + ADP + H(+)</text>
        <dbReference type="Rhea" id="RHEA:74271"/>
        <dbReference type="ChEBI" id="CHEBI:15378"/>
        <dbReference type="ChEBI" id="CHEBI:30616"/>
        <dbReference type="ChEBI" id="CHEBI:176428"/>
        <dbReference type="ChEBI" id="CHEBI:193140"/>
        <dbReference type="ChEBI" id="CHEBI:456216"/>
        <dbReference type="EC" id="2.7.1.166"/>
    </reaction>
</comment>
<comment type="caution">
    <text evidence="16">The sequence shown here is derived from an EMBL/GenBank/DDBJ whole genome shotgun (WGS) entry which is preliminary data.</text>
</comment>
<comment type="pathway">
    <text evidence="2 15">Bacterial outer membrane biogenesis; LPS core biosynthesis.</text>
</comment>
<evidence type="ECO:0000256" key="11">
    <source>
        <dbReference type="ARBA" id="ARBA00022985"/>
    </source>
</evidence>
<comment type="function">
    <text evidence="15">Catalyzes the ATP-dependent phosphorylation of the 3-deoxy-D-manno-octulosonic acid (Kdo) residue in Kdo-lipid IV(A) at the 4-OH position.</text>
</comment>
<evidence type="ECO:0000313" key="16">
    <source>
        <dbReference type="EMBL" id="ETX10331.1"/>
    </source>
</evidence>
<evidence type="ECO:0000256" key="2">
    <source>
        <dbReference type="ARBA" id="ARBA00004713"/>
    </source>
</evidence>
<keyword evidence="17" id="KW-1185">Reference proteome</keyword>
<dbReference type="AlphaFoldDB" id="X7E591"/>
<proteinExistence type="inferred from homology"/>
<evidence type="ECO:0000256" key="4">
    <source>
        <dbReference type="ARBA" id="ARBA00011988"/>
    </source>
</evidence>
<evidence type="ECO:0000256" key="1">
    <source>
        <dbReference type="ARBA" id="ARBA00004515"/>
    </source>
</evidence>
<comment type="similarity">
    <text evidence="3 15">Belongs to the protein kinase superfamily. KdkA/RfaP family.</text>
</comment>
<protein>
    <recommendedName>
        <fullName evidence="13 15">3-deoxy-D-manno-octulosonic acid kinase</fullName>
        <shortName evidence="15">Kdo kinase</shortName>
        <ecNumber evidence="4 15">2.7.1.166</ecNumber>
    </recommendedName>
</protein>
<keyword evidence="10 15" id="KW-0067">ATP-binding</keyword>
<dbReference type="eggNOG" id="COG3642">
    <property type="taxonomic scope" value="Bacteria"/>
</dbReference>
<sequence length="237" mass="27671">MPQTIKISPRIILLQSDQELPVTVSWFDPEFWQSQNALAGTGLGRGAVWFINSTFGRFVIRRYRRGGLIAKVNKQHFLFTGIEKTRPWLELNLLEKMRILELPVPRPIGGLFTLNKGFYRAELLTETIPNARDLFDIIKSDCHNEINWKEIGLVIKDFHNHGVYHSDLNCHNIMIDNHNKVWVIDFDKCEFKTPHSDWQQSNIDRLKRSINKEASKHSTFHVSNKQWQAFLEGYNNG</sequence>
<dbReference type="EMBL" id="JAMB01000009">
    <property type="protein sequence ID" value="ETX10331.1"/>
    <property type="molecule type" value="Genomic_DNA"/>
</dbReference>
<dbReference type="GO" id="GO:0016773">
    <property type="term" value="F:phosphotransferase activity, alcohol group as acceptor"/>
    <property type="evidence" value="ECO:0007669"/>
    <property type="project" value="UniProtKB-UniRule"/>
</dbReference>
<dbReference type="HAMAP" id="MF_00521">
    <property type="entry name" value="KDO_kinase"/>
    <property type="match status" value="1"/>
</dbReference>
<dbReference type="NCBIfam" id="NF002475">
    <property type="entry name" value="PRK01723.1"/>
    <property type="match status" value="1"/>
</dbReference>
<keyword evidence="12 15" id="KW-0472">Membrane</keyword>
<keyword evidence="9 15" id="KW-0418">Kinase</keyword>
<keyword evidence="5 15" id="KW-1003">Cell membrane</keyword>
<dbReference type="GO" id="GO:0009244">
    <property type="term" value="P:lipopolysaccharide core region biosynthetic process"/>
    <property type="evidence" value="ECO:0007669"/>
    <property type="project" value="UniProtKB-UniRule"/>
</dbReference>
<name>X7E591_9GAMM</name>
<evidence type="ECO:0000256" key="13">
    <source>
        <dbReference type="ARBA" id="ARBA00029511"/>
    </source>
</evidence>
<keyword evidence="7 15" id="KW-0808">Transferase</keyword>
<dbReference type="EC" id="2.7.1.166" evidence="4 15"/>
<organism evidence="16 17">
    <name type="scientific">Marinomonas ushuaiensis DSM 15871</name>
    <dbReference type="NCBI Taxonomy" id="1122207"/>
    <lineage>
        <taxon>Bacteria</taxon>
        <taxon>Pseudomonadati</taxon>
        <taxon>Pseudomonadota</taxon>
        <taxon>Gammaproteobacteria</taxon>
        <taxon>Oceanospirillales</taxon>
        <taxon>Oceanospirillaceae</taxon>
        <taxon>Marinomonas</taxon>
    </lineage>
</organism>
<dbReference type="Proteomes" id="UP000054058">
    <property type="component" value="Unassembled WGS sequence"/>
</dbReference>
<dbReference type="RefSeq" id="WP_036162432.1">
    <property type="nucleotide sequence ID" value="NZ_JAMB01000009.1"/>
</dbReference>
<dbReference type="GO" id="GO:0005524">
    <property type="term" value="F:ATP binding"/>
    <property type="evidence" value="ECO:0007669"/>
    <property type="project" value="UniProtKB-UniRule"/>
</dbReference>
<accession>X7E591</accession>
<dbReference type="InterPro" id="IPR011009">
    <property type="entry name" value="Kinase-like_dom_sf"/>
</dbReference>
<dbReference type="OrthoDB" id="6854449at2"/>
<evidence type="ECO:0000256" key="9">
    <source>
        <dbReference type="ARBA" id="ARBA00022777"/>
    </source>
</evidence>
<keyword evidence="6 15" id="KW-0997">Cell inner membrane</keyword>
<feature type="active site" evidence="15">
    <location>
        <position position="167"/>
    </location>
</feature>
<dbReference type="GO" id="GO:0016301">
    <property type="term" value="F:kinase activity"/>
    <property type="evidence" value="ECO:0007669"/>
    <property type="project" value="UniProtKB-KW"/>
</dbReference>
<evidence type="ECO:0000256" key="8">
    <source>
        <dbReference type="ARBA" id="ARBA00022741"/>
    </source>
</evidence>
<evidence type="ECO:0000256" key="5">
    <source>
        <dbReference type="ARBA" id="ARBA00022475"/>
    </source>
</evidence>
<keyword evidence="11 15" id="KW-0448">Lipopolysaccharide biosynthesis</keyword>
<reference evidence="16 17" key="1">
    <citation type="submission" date="2014-01" db="EMBL/GenBank/DDBJ databases">
        <title>Marinomonas ushuaiensis DSM 15871 Genome Sequencing.</title>
        <authorList>
            <person name="Lai Q."/>
            <person name="Shao Z.S."/>
        </authorList>
    </citation>
    <scope>NUCLEOTIDE SEQUENCE [LARGE SCALE GENOMIC DNA]</scope>
    <source>
        <strain evidence="16 17">DSM 15871</strain>
    </source>
</reference>
<dbReference type="STRING" id="1122207.MUS1_15560"/>
<evidence type="ECO:0000256" key="7">
    <source>
        <dbReference type="ARBA" id="ARBA00022679"/>
    </source>
</evidence>